<keyword evidence="2" id="KW-1185">Reference proteome</keyword>
<evidence type="ECO:0000313" key="2">
    <source>
        <dbReference type="Proteomes" id="UP000231658"/>
    </source>
</evidence>
<protein>
    <submittedName>
        <fullName evidence="1">Uncharacterized protein</fullName>
    </submittedName>
</protein>
<accession>A0A1C3RLG5</accession>
<dbReference type="RefSeq" id="WP_126465315.1">
    <property type="nucleotide sequence ID" value="NZ_FLYE01000047.1"/>
</dbReference>
<dbReference type="EMBL" id="FLYE01000047">
    <property type="protein sequence ID" value="SCA58091.1"/>
    <property type="molecule type" value="Genomic_DNA"/>
</dbReference>
<name>A0A1C3RLG5_9PROT</name>
<evidence type="ECO:0000313" key="1">
    <source>
        <dbReference type="EMBL" id="SCA58091.1"/>
    </source>
</evidence>
<organism evidence="1 2">
    <name type="scientific">Candidatus Terasakiella magnetica</name>
    <dbReference type="NCBI Taxonomy" id="1867952"/>
    <lineage>
        <taxon>Bacteria</taxon>
        <taxon>Pseudomonadati</taxon>
        <taxon>Pseudomonadota</taxon>
        <taxon>Alphaproteobacteria</taxon>
        <taxon>Rhodospirillales</taxon>
        <taxon>Terasakiellaceae</taxon>
        <taxon>Terasakiella</taxon>
    </lineage>
</organism>
<dbReference type="STRING" id="1867952.MTBPR1_80145"/>
<dbReference type="AlphaFoldDB" id="A0A1C3RLG5"/>
<gene>
    <name evidence="1" type="ORF">MTBPR1_80145</name>
</gene>
<reference evidence="1 2" key="1">
    <citation type="submission" date="2016-07" db="EMBL/GenBank/DDBJ databases">
        <authorList>
            <person name="Lefevre C.T."/>
        </authorList>
    </citation>
    <scope>NUCLEOTIDE SEQUENCE [LARGE SCALE GENOMIC DNA]</scope>
    <source>
        <strain evidence="1">PR1</strain>
    </source>
</reference>
<dbReference type="Proteomes" id="UP000231658">
    <property type="component" value="Unassembled WGS sequence"/>
</dbReference>
<proteinExistence type="predicted"/>
<sequence>MTFSSFLYNTSLNPMVQAPEGWDLSLPHSTVLPNRAMSKAKVVLTCLTLLSLSSGPLLAEIRSPFKTAPAPLMENQVETQQSYGPLAPNGSGWLDRILRADSSAFDIASYEDYLLQNTAPAKAELSDLKVLTTLKTQQGQKESYSALIQIDEQKYTAFHGQPLTIGFTRYQVKIEETRVSLLHKGRTALQGSMWGE</sequence>